<dbReference type="InterPro" id="IPR036388">
    <property type="entry name" value="WH-like_DNA-bd_sf"/>
</dbReference>
<dbReference type="SUPFAM" id="SSF46785">
    <property type="entry name" value="Winged helix' DNA-binding domain"/>
    <property type="match status" value="1"/>
</dbReference>
<reference evidence="1 2" key="1">
    <citation type="journal article" date="2012" name="J. Bacteriol.">
        <title>Draft Genome Sequence of Mesorhizobium alhagi CCNWXJ12-2T, a Novel Salt-Resistant Species Isolated from the Desert of Northwestern China.</title>
        <authorList>
            <person name="Zhou M."/>
            <person name="Chen W."/>
            <person name="Chen H."/>
            <person name="Wei G."/>
        </authorList>
    </citation>
    <scope>NUCLEOTIDE SEQUENCE [LARGE SCALE GENOMIC DNA]</scope>
    <source>
        <strain evidence="1 2">CCNWXJ12-2</strain>
    </source>
</reference>
<dbReference type="EMBL" id="AHAM01000215">
    <property type="protein sequence ID" value="EHK54339.1"/>
    <property type="molecule type" value="Genomic_DNA"/>
</dbReference>
<dbReference type="PATRIC" id="fig|1107882.3.peg.4983"/>
<gene>
    <name evidence="1" type="ORF">MAXJ12_25678</name>
</gene>
<keyword evidence="2" id="KW-1185">Reference proteome</keyword>
<name>H0HY57_9HYPH</name>
<dbReference type="AlphaFoldDB" id="H0HY57"/>
<dbReference type="Proteomes" id="UP000003250">
    <property type="component" value="Unassembled WGS sequence"/>
</dbReference>
<dbReference type="InterPro" id="IPR036390">
    <property type="entry name" value="WH_DNA-bd_sf"/>
</dbReference>
<accession>H0HY57</accession>
<evidence type="ECO:0000313" key="2">
    <source>
        <dbReference type="Proteomes" id="UP000003250"/>
    </source>
</evidence>
<sequence length="194" mass="21500">MLFKAAALNGIRNGRITLAFRRWRKPTVHAGGTLRTPAGVLAFDDVREIAESEITNDDAKAAGFENRETLIADLRSRTDGATYRIAFHLAGGDPRAALREIEDLASEDVAELESALAKLDRSRGHSPWTIMCLRLVGEAEGRPAGELAERLGFEKQVLKRKIRQLKELGLTESLQVGYRLSKRGRALLKHLSSR</sequence>
<proteinExistence type="predicted"/>
<evidence type="ECO:0000313" key="1">
    <source>
        <dbReference type="EMBL" id="EHK54339.1"/>
    </source>
</evidence>
<protein>
    <recommendedName>
        <fullName evidence="3">ASCH domain-containing protein</fullName>
    </recommendedName>
</protein>
<dbReference type="Gene3D" id="1.10.10.10">
    <property type="entry name" value="Winged helix-like DNA-binding domain superfamily/Winged helix DNA-binding domain"/>
    <property type="match status" value="1"/>
</dbReference>
<organism evidence="1 2">
    <name type="scientific">Mesorhizobium alhagi CCNWXJ12-2</name>
    <dbReference type="NCBI Taxonomy" id="1107882"/>
    <lineage>
        <taxon>Bacteria</taxon>
        <taxon>Pseudomonadati</taxon>
        <taxon>Pseudomonadota</taxon>
        <taxon>Alphaproteobacteria</taxon>
        <taxon>Hyphomicrobiales</taxon>
        <taxon>Phyllobacteriaceae</taxon>
        <taxon>Allomesorhizobium</taxon>
    </lineage>
</organism>
<dbReference type="OrthoDB" id="121143at2"/>
<evidence type="ECO:0008006" key="3">
    <source>
        <dbReference type="Google" id="ProtNLM"/>
    </source>
</evidence>